<reference evidence="1" key="1">
    <citation type="submission" date="2021-01" db="EMBL/GenBank/DDBJ databases">
        <title>Outbreak of Burkholderia contaminns endophthalmitis traced to a clinical ventilation system.</title>
        <authorList>
            <person name="Lipuma J."/>
            <person name="Spilker T."/>
            <person name="Kratholm J."/>
        </authorList>
    </citation>
    <scope>NUCLEOTIDE SEQUENCE</scope>
    <source>
        <strain evidence="1">HI4954</strain>
    </source>
</reference>
<dbReference type="AlphaFoldDB" id="A0AAP1VC30"/>
<protein>
    <submittedName>
        <fullName evidence="1">Uncharacterized protein</fullName>
    </submittedName>
</protein>
<name>A0AAP1VC30_9BURK</name>
<dbReference type="Proteomes" id="UP000611459">
    <property type="component" value="Unassembled WGS sequence"/>
</dbReference>
<geneLocation type="plasmid" evidence="3 6">
    <name>unnamed4</name>
</geneLocation>
<dbReference type="Proteomes" id="UP001220209">
    <property type="component" value="Plasmid unnamed4"/>
</dbReference>
<keyword evidence="5" id="KW-1185">Reference proteome</keyword>
<evidence type="ECO:0000313" key="4">
    <source>
        <dbReference type="Proteomes" id="UP000611459"/>
    </source>
</evidence>
<evidence type="ECO:0000313" key="3">
    <source>
        <dbReference type="EMBL" id="WFN24089.1"/>
    </source>
</evidence>
<dbReference type="Proteomes" id="UP000664048">
    <property type="component" value="Unassembled WGS sequence"/>
</dbReference>
<evidence type="ECO:0000313" key="5">
    <source>
        <dbReference type="Proteomes" id="UP000664048"/>
    </source>
</evidence>
<sequence length="64" mass="7415">MARIKADEVCVGDKIVRPGDAIYEVVALEWFTVTVHLHCVERRVAKLDRHETFSYNRDEKVEVA</sequence>
<dbReference type="EMBL" id="JAGEMX010000027">
    <property type="protein sequence ID" value="MBO1835165.1"/>
    <property type="molecule type" value="Genomic_DNA"/>
</dbReference>
<accession>A0AAP1VC30</accession>
<keyword evidence="3" id="KW-0614">Plasmid</keyword>
<dbReference type="RefSeq" id="WP_157644984.1">
    <property type="nucleotide sequence ID" value="NZ_CABVQA010000069.1"/>
</dbReference>
<reference evidence="2 5" key="2">
    <citation type="submission" date="2021-03" db="EMBL/GenBank/DDBJ databases">
        <title>Clinical course, treatment and visual outcome of an outbreak of Burkholderia contaminans endophthalmitis following cataract surgery.</title>
        <authorList>
            <person name="Lind C."/>
            <person name="Olsen K."/>
            <person name="Angelsen N.K."/>
            <person name="Krefting E.A."/>
            <person name="Fossen K."/>
            <person name="Gravningen K."/>
            <person name="Depoorter E."/>
            <person name="Vandamme P."/>
            <person name="Bertelsen G."/>
        </authorList>
    </citation>
    <scope>NUCLEOTIDE SEQUENCE [LARGE SCALE GENOMIC DNA]</scope>
    <source>
        <strain evidence="2 5">51242556</strain>
    </source>
</reference>
<dbReference type="EMBL" id="CP090646">
    <property type="protein sequence ID" value="WFN24089.1"/>
    <property type="molecule type" value="Genomic_DNA"/>
</dbReference>
<reference evidence="3 6" key="3">
    <citation type="submission" date="2021-12" db="EMBL/GenBank/DDBJ databases">
        <title>Genomic and phenotypic characterization of three Burkholderia contaminans isolates recovered from different sources.</title>
        <authorList>
            <person name="Lopez De Volder A."/>
            <person name="Fan Y."/>
            <person name="Nunvar J."/>
            <person name="Herrera T."/>
            <person name="Timp W."/>
            <person name="Degrossi J."/>
        </authorList>
    </citation>
    <scope>NUCLEOTIDE SEQUENCE [LARGE SCALE GENOMIC DNA]</scope>
    <source>
        <strain evidence="3 6">LMG 23361</strain>
        <plasmid evidence="3 6">unnamed4</plasmid>
    </source>
</reference>
<evidence type="ECO:0000313" key="6">
    <source>
        <dbReference type="Proteomes" id="UP001220209"/>
    </source>
</evidence>
<proteinExistence type="predicted"/>
<gene>
    <name evidence="2" type="ORF">J4M89_37870</name>
    <name evidence="1" type="ORF">JIN94_37150</name>
    <name evidence="3" type="ORF">LXE91_43265</name>
</gene>
<organism evidence="1 4">
    <name type="scientific">Burkholderia contaminans</name>
    <dbReference type="NCBI Taxonomy" id="488447"/>
    <lineage>
        <taxon>Bacteria</taxon>
        <taxon>Pseudomonadati</taxon>
        <taxon>Pseudomonadota</taxon>
        <taxon>Betaproteobacteria</taxon>
        <taxon>Burkholderiales</taxon>
        <taxon>Burkholderiaceae</taxon>
        <taxon>Burkholderia</taxon>
        <taxon>Burkholderia cepacia complex</taxon>
    </lineage>
</organism>
<evidence type="ECO:0000313" key="1">
    <source>
        <dbReference type="EMBL" id="MBK1935523.1"/>
    </source>
</evidence>
<evidence type="ECO:0000313" key="2">
    <source>
        <dbReference type="EMBL" id="MBO1835165.1"/>
    </source>
</evidence>
<dbReference type="EMBL" id="JAENIB010000033">
    <property type="protein sequence ID" value="MBK1935523.1"/>
    <property type="molecule type" value="Genomic_DNA"/>
</dbReference>